<accession>A0A7C1JCM6</accession>
<comment type="caution">
    <text evidence="9">The sequence shown here is derived from an EMBL/GenBank/DDBJ whole genome shotgun (WGS) entry which is preliminary data.</text>
</comment>
<dbReference type="GO" id="GO:0016020">
    <property type="term" value="C:membrane"/>
    <property type="evidence" value="ECO:0007669"/>
    <property type="project" value="UniProtKB-SubCell"/>
</dbReference>
<evidence type="ECO:0000313" key="9">
    <source>
        <dbReference type="EMBL" id="HDX33043.1"/>
    </source>
</evidence>
<evidence type="ECO:0000259" key="8">
    <source>
        <dbReference type="Pfam" id="PF02397"/>
    </source>
</evidence>
<dbReference type="EC" id="2.7.8.31" evidence="9"/>
<dbReference type="InterPro" id="IPR036291">
    <property type="entry name" value="NAD(P)-bd_dom_sf"/>
</dbReference>
<keyword evidence="6 7" id="KW-0472">Membrane</keyword>
<dbReference type="InterPro" id="IPR017473">
    <property type="entry name" value="Undecaprenyl-P_gluc_Ptfrase"/>
</dbReference>
<feature type="transmembrane region" description="Helical" evidence="7">
    <location>
        <begin position="36"/>
        <end position="61"/>
    </location>
</feature>
<evidence type="ECO:0000256" key="7">
    <source>
        <dbReference type="SAM" id="Phobius"/>
    </source>
</evidence>
<feature type="domain" description="Bacterial sugar transferase" evidence="8">
    <location>
        <begin position="306"/>
        <end position="485"/>
    </location>
</feature>
<dbReference type="NCBIfam" id="TIGR03023">
    <property type="entry name" value="WcaJ_sugtrans"/>
    <property type="match status" value="1"/>
</dbReference>
<keyword evidence="4 7" id="KW-0812">Transmembrane</keyword>
<evidence type="ECO:0000256" key="3">
    <source>
        <dbReference type="ARBA" id="ARBA00022679"/>
    </source>
</evidence>
<evidence type="ECO:0000256" key="6">
    <source>
        <dbReference type="ARBA" id="ARBA00023136"/>
    </source>
</evidence>
<dbReference type="NCBIfam" id="TIGR03025">
    <property type="entry name" value="EPS_sugtrans"/>
    <property type="match status" value="1"/>
</dbReference>
<evidence type="ECO:0000256" key="2">
    <source>
        <dbReference type="ARBA" id="ARBA00006464"/>
    </source>
</evidence>
<evidence type="ECO:0000256" key="4">
    <source>
        <dbReference type="ARBA" id="ARBA00022692"/>
    </source>
</evidence>
<dbReference type="InterPro" id="IPR017475">
    <property type="entry name" value="EPS_sugar_tfrase"/>
</dbReference>
<feature type="transmembrane region" description="Helical" evidence="7">
    <location>
        <begin position="67"/>
        <end position="91"/>
    </location>
</feature>
<dbReference type="AlphaFoldDB" id="A0A7C1JCM6"/>
<dbReference type="PANTHER" id="PTHR30576">
    <property type="entry name" value="COLANIC BIOSYNTHESIS UDP-GLUCOSE LIPID CARRIER TRANSFERASE"/>
    <property type="match status" value="1"/>
</dbReference>
<protein>
    <submittedName>
        <fullName evidence="9">Undecaprenyl-phosphate glucose phosphotransferase</fullName>
        <ecNumber evidence="9">2.7.8.31</ecNumber>
    </submittedName>
</protein>
<comment type="similarity">
    <text evidence="2">Belongs to the bacterial sugar transferase family.</text>
</comment>
<dbReference type="EMBL" id="DSMG01000168">
    <property type="protein sequence ID" value="HDX33043.1"/>
    <property type="molecule type" value="Genomic_DNA"/>
</dbReference>
<dbReference type="Pfam" id="PF13727">
    <property type="entry name" value="CoA_binding_3"/>
    <property type="match status" value="1"/>
</dbReference>
<sequence length="494" mass="56007">MQHSISDRTTSTEYVTPTEYIRQRSSRPGVLKRAQFFFMVALAAVDLASIWLAFWSAYLLLKRNPEFIIGEFGEFLLLPGVYTGVMSIIYFSQRMYQRRRPVTHLDEFFKVVTYNLLTMLFTVALLTLFARDFQYHRAFVLLGAGLTMVYDTVGRVIHAQLQWWAQARGIGDDRVLLIGAGEVGQMLLQKIKMHPKLGYQVVGVVDAGKGERALQNVDAPLLGGLADVPTLIDRYGIDEVIIGLPESSHQDLVNIISLCEREKVGIRVFPDVFQIMASEVTIGDLGGLPLLTIRDVALQGWKLAVKRGMDIVLSAIGLVMLSPFMLLIALLIKLDSPGPVFYTQERMGLDAKPFKIIKFRSMRQDAESDGPGWTTPDDPRKTKLGAFMRRFNIDELPQLINVLIGEMSLVGPRPERPVYVEQFRQIIPRYMDRHREKAGLTGWAQVNGLRGDTSIVERTKYDLWYIENWSIGLDIMILLRTILQTIFGTNRNAY</sequence>
<keyword evidence="5 7" id="KW-1133">Transmembrane helix</keyword>
<evidence type="ECO:0000256" key="5">
    <source>
        <dbReference type="ARBA" id="ARBA00022989"/>
    </source>
</evidence>
<feature type="transmembrane region" description="Helical" evidence="7">
    <location>
        <begin position="111"/>
        <end position="129"/>
    </location>
</feature>
<dbReference type="PANTHER" id="PTHR30576:SF0">
    <property type="entry name" value="UNDECAPRENYL-PHOSPHATE N-ACETYLGALACTOSAMINYL 1-PHOSPHATE TRANSFERASE-RELATED"/>
    <property type="match status" value="1"/>
</dbReference>
<comment type="subcellular location">
    <subcellularLocation>
        <location evidence="1">Membrane</location>
        <topology evidence="1">Multi-pass membrane protein</topology>
    </subcellularLocation>
</comment>
<organism evidence="9">
    <name type="scientific">Caldilinea aerophila</name>
    <dbReference type="NCBI Taxonomy" id="133453"/>
    <lineage>
        <taxon>Bacteria</taxon>
        <taxon>Bacillati</taxon>
        <taxon>Chloroflexota</taxon>
        <taxon>Caldilineae</taxon>
        <taxon>Caldilineales</taxon>
        <taxon>Caldilineaceae</taxon>
        <taxon>Caldilinea</taxon>
    </lineage>
</organism>
<evidence type="ECO:0000256" key="1">
    <source>
        <dbReference type="ARBA" id="ARBA00004141"/>
    </source>
</evidence>
<dbReference type="SUPFAM" id="SSF51735">
    <property type="entry name" value="NAD(P)-binding Rossmann-fold domains"/>
    <property type="match status" value="1"/>
</dbReference>
<dbReference type="GO" id="GO:0089702">
    <property type="term" value="F:undecaprenyl-phosphate glucose phosphotransferase activity"/>
    <property type="evidence" value="ECO:0007669"/>
    <property type="project" value="UniProtKB-EC"/>
</dbReference>
<keyword evidence="3 9" id="KW-0808">Transferase</keyword>
<dbReference type="Pfam" id="PF02397">
    <property type="entry name" value="Bac_transf"/>
    <property type="match status" value="1"/>
</dbReference>
<feature type="transmembrane region" description="Helical" evidence="7">
    <location>
        <begin position="311"/>
        <end position="332"/>
    </location>
</feature>
<dbReference type="Gene3D" id="3.40.50.720">
    <property type="entry name" value="NAD(P)-binding Rossmann-like Domain"/>
    <property type="match status" value="1"/>
</dbReference>
<dbReference type="InterPro" id="IPR003362">
    <property type="entry name" value="Bact_transf"/>
</dbReference>
<feature type="transmembrane region" description="Helical" evidence="7">
    <location>
        <begin position="135"/>
        <end position="153"/>
    </location>
</feature>
<reference evidence="9" key="1">
    <citation type="journal article" date="2020" name="mSystems">
        <title>Genome- and Community-Level Interaction Insights into Carbon Utilization and Element Cycling Functions of Hydrothermarchaeota in Hydrothermal Sediment.</title>
        <authorList>
            <person name="Zhou Z."/>
            <person name="Liu Y."/>
            <person name="Xu W."/>
            <person name="Pan J."/>
            <person name="Luo Z.H."/>
            <person name="Li M."/>
        </authorList>
    </citation>
    <scope>NUCLEOTIDE SEQUENCE [LARGE SCALE GENOMIC DNA]</scope>
    <source>
        <strain evidence="9">SpSt-289</strain>
    </source>
</reference>
<gene>
    <name evidence="9" type="ORF">ENQ20_16385</name>
</gene>
<proteinExistence type="inferred from homology"/>
<name>A0A7C1JCM6_9CHLR</name>